<reference evidence="9" key="1">
    <citation type="journal article" date="2014" name="Genome Announc.">
        <title>Draft genome sequences of six enterohepatic helicobacter species isolated from humans and one from rhesus macaques.</title>
        <authorList>
            <person name="Shen Z."/>
            <person name="Sheh A."/>
            <person name="Young S.K."/>
            <person name="Abouelliel A."/>
            <person name="Ward D.V."/>
            <person name="Earl A.M."/>
            <person name="Fox J.G."/>
        </authorList>
    </citation>
    <scope>NUCLEOTIDE SEQUENCE [LARGE SCALE GENOMIC DNA]</scope>
    <source>
        <strain evidence="9">MIT 98-5489</strain>
    </source>
</reference>
<evidence type="ECO:0000256" key="2">
    <source>
        <dbReference type="ARBA" id="ARBA00022448"/>
    </source>
</evidence>
<dbReference type="GO" id="GO:0005886">
    <property type="term" value="C:plasma membrane"/>
    <property type="evidence" value="ECO:0007669"/>
    <property type="project" value="UniProtKB-SubCell"/>
</dbReference>
<evidence type="ECO:0000313" key="8">
    <source>
        <dbReference type="EMBL" id="EEQ63028.1"/>
    </source>
</evidence>
<dbReference type="GO" id="GO:0015297">
    <property type="term" value="F:antiporter activity"/>
    <property type="evidence" value="ECO:0007669"/>
    <property type="project" value="InterPro"/>
</dbReference>
<dbReference type="PANTHER" id="PTHR43823">
    <property type="entry name" value="SPORULATION PROTEIN YKVU"/>
    <property type="match status" value="1"/>
</dbReference>
<feature type="transmembrane region" description="Helical" evidence="7">
    <location>
        <begin position="250"/>
        <end position="267"/>
    </location>
</feature>
<feature type="transmembrane region" description="Helical" evidence="7">
    <location>
        <begin position="273"/>
        <end position="293"/>
    </location>
</feature>
<evidence type="ECO:0000313" key="9">
    <source>
        <dbReference type="Proteomes" id="UP000003953"/>
    </source>
</evidence>
<dbReference type="Pfam" id="PF01554">
    <property type="entry name" value="MatE"/>
    <property type="match status" value="2"/>
</dbReference>
<feature type="transmembrane region" description="Helical" evidence="7">
    <location>
        <begin position="314"/>
        <end position="337"/>
    </location>
</feature>
<organism evidence="8 9">
    <name type="scientific">Helicobacter pullorum MIT 98-5489</name>
    <dbReference type="NCBI Taxonomy" id="537972"/>
    <lineage>
        <taxon>Bacteria</taxon>
        <taxon>Pseudomonadati</taxon>
        <taxon>Campylobacterota</taxon>
        <taxon>Epsilonproteobacteria</taxon>
        <taxon>Campylobacterales</taxon>
        <taxon>Helicobacteraceae</taxon>
        <taxon>Helicobacter</taxon>
    </lineage>
</organism>
<feature type="transmembrane region" description="Helical" evidence="7">
    <location>
        <begin position="419"/>
        <end position="443"/>
    </location>
</feature>
<feature type="transmembrane region" description="Helical" evidence="7">
    <location>
        <begin position="392"/>
        <end position="413"/>
    </location>
</feature>
<dbReference type="InterPro" id="IPR048279">
    <property type="entry name" value="MdtK-like"/>
</dbReference>
<dbReference type="eggNOG" id="COG0534">
    <property type="taxonomic scope" value="Bacteria"/>
</dbReference>
<feature type="transmembrane region" description="Helical" evidence="7">
    <location>
        <begin position="167"/>
        <end position="187"/>
    </location>
</feature>
<keyword evidence="2" id="KW-0813">Transport</keyword>
<proteinExistence type="predicted"/>
<gene>
    <name evidence="8" type="ORF">HPMG_00485</name>
</gene>
<accession>C5EXL7</accession>
<keyword evidence="3" id="KW-1003">Cell membrane</keyword>
<name>C5EXL7_9HELI</name>
<evidence type="ECO:0000256" key="4">
    <source>
        <dbReference type="ARBA" id="ARBA00022692"/>
    </source>
</evidence>
<feature type="transmembrane region" description="Helical" evidence="7">
    <location>
        <begin position="20"/>
        <end position="39"/>
    </location>
</feature>
<feature type="transmembrane region" description="Helical" evidence="7">
    <location>
        <begin position="51"/>
        <end position="79"/>
    </location>
</feature>
<dbReference type="GO" id="GO:0042910">
    <property type="term" value="F:xenobiotic transmembrane transporter activity"/>
    <property type="evidence" value="ECO:0007669"/>
    <property type="project" value="InterPro"/>
</dbReference>
<sequence>MEDTMSKIDLKTAKISKLFFTYFLPSLVAMLALSTYSTIDGIFVGKKLGENALAAIGIAWPIFPILIAFELLFSVGAAAMSSYFLGKGKAFRARIIFSSVFYFALLTSVVGGIILYCFSDFIALYLGASETLLPLVQEYTEIIYLGAFIIVLHPMLDIFAINDKQPLLAMIAMIVGAAMNIVLNYLFLFVLELGIHSSALATVLGHGIGMCILLQHFLRKKGNLYLIKAFDLYAILMATKNGIPQSSSEISVSVMMLIFNHTIAGIAGDRGLAIYSVLMYVGIIPFTILLSMAQGVQPIASFNYGANLMERVRGIFYFGLGVSFFGGIILYGIFYFLSPFIIPLFLQDDIILRDSALALDIKEAMDIYFLSYILLGINIVSAIFFQSIQRTLSSFVITFSYTLLFALLFVIFLPKIYDFYGVIISYPLGILCASCVAVAIIVYETKRGILNSLIKK</sequence>
<comment type="subcellular location">
    <subcellularLocation>
        <location evidence="1">Cell membrane</location>
        <topology evidence="1">Multi-pass membrane protein</topology>
    </subcellularLocation>
</comment>
<evidence type="ECO:0000256" key="5">
    <source>
        <dbReference type="ARBA" id="ARBA00022989"/>
    </source>
</evidence>
<protein>
    <submittedName>
        <fullName evidence="8">MATE efflux family protein</fullName>
    </submittedName>
</protein>
<feature type="transmembrane region" description="Helical" evidence="7">
    <location>
        <begin position="367"/>
        <end position="385"/>
    </location>
</feature>
<evidence type="ECO:0000256" key="6">
    <source>
        <dbReference type="ARBA" id="ARBA00023136"/>
    </source>
</evidence>
<dbReference type="PIRSF" id="PIRSF006603">
    <property type="entry name" value="DinF"/>
    <property type="match status" value="1"/>
</dbReference>
<keyword evidence="4 7" id="KW-0812">Transmembrane</keyword>
<feature type="transmembrane region" description="Helical" evidence="7">
    <location>
        <begin position="199"/>
        <end position="218"/>
    </location>
</feature>
<dbReference type="PANTHER" id="PTHR43823:SF3">
    <property type="entry name" value="MULTIDRUG EXPORT PROTEIN MEPA"/>
    <property type="match status" value="1"/>
</dbReference>
<dbReference type="AlphaFoldDB" id="C5EXL7"/>
<dbReference type="InterPro" id="IPR051327">
    <property type="entry name" value="MATE_MepA_subfamily"/>
</dbReference>
<dbReference type="InterPro" id="IPR002528">
    <property type="entry name" value="MATE_fam"/>
</dbReference>
<dbReference type="EMBL" id="DS990441">
    <property type="protein sequence ID" value="EEQ63028.1"/>
    <property type="molecule type" value="Genomic_DNA"/>
</dbReference>
<evidence type="ECO:0000256" key="1">
    <source>
        <dbReference type="ARBA" id="ARBA00004651"/>
    </source>
</evidence>
<evidence type="ECO:0000256" key="7">
    <source>
        <dbReference type="SAM" id="Phobius"/>
    </source>
</evidence>
<dbReference type="HOGENOM" id="CLU_012893_0_2_7"/>
<feature type="transmembrane region" description="Helical" evidence="7">
    <location>
        <begin position="100"/>
        <end position="122"/>
    </location>
</feature>
<keyword evidence="6 7" id="KW-0472">Membrane</keyword>
<keyword evidence="9" id="KW-1185">Reference proteome</keyword>
<keyword evidence="5 7" id="KW-1133">Transmembrane helix</keyword>
<feature type="transmembrane region" description="Helical" evidence="7">
    <location>
        <begin position="142"/>
        <end position="160"/>
    </location>
</feature>
<evidence type="ECO:0000256" key="3">
    <source>
        <dbReference type="ARBA" id="ARBA00022475"/>
    </source>
</evidence>
<dbReference type="Proteomes" id="UP000003953">
    <property type="component" value="Unassembled WGS sequence"/>
</dbReference>